<proteinExistence type="predicted"/>
<dbReference type="Proteomes" id="UP000180043">
    <property type="component" value="Unassembled WGS sequence"/>
</dbReference>
<dbReference type="AlphaFoldDB" id="A0A1S1LLD8"/>
<evidence type="ECO:0000313" key="1">
    <source>
        <dbReference type="EMBL" id="OHU47414.1"/>
    </source>
</evidence>
<accession>A0A1S1LLD8</accession>
<dbReference type="EMBL" id="MLIQ01000042">
    <property type="protein sequence ID" value="OHU47414.1"/>
    <property type="molecule type" value="Genomic_DNA"/>
</dbReference>
<reference evidence="1 2" key="1">
    <citation type="submission" date="2016-10" db="EMBL/GenBank/DDBJ databases">
        <title>Evaluation of Human, Veterinary and Environmental Mycobacterium chelonae Isolates by Core Genome Phylogenomic Analysis, Targeted Gene Comparison, and Anti-microbial Susceptibility Patterns: A Tale of Mistaken Identities.</title>
        <authorList>
            <person name="Fogelson S.B."/>
            <person name="Camus A.C."/>
            <person name="Lorenz W."/>
            <person name="Vasireddy R."/>
            <person name="Vasireddy S."/>
            <person name="Smith T."/>
            <person name="Brown-Elliott B.A."/>
            <person name="Wallace R.J.Jr."/>
            <person name="Hasan N.A."/>
            <person name="Reischl U."/>
            <person name="Sanchez S."/>
        </authorList>
    </citation>
    <scope>NUCLEOTIDE SEQUENCE [LARGE SCALE GENOMIC DNA]</scope>
    <source>
        <strain evidence="1 2">15515</strain>
    </source>
</reference>
<organism evidence="1 2">
    <name type="scientific">Mycobacteroides chelonae</name>
    <name type="common">Mycobacterium chelonae</name>
    <dbReference type="NCBI Taxonomy" id="1774"/>
    <lineage>
        <taxon>Bacteria</taxon>
        <taxon>Bacillati</taxon>
        <taxon>Actinomycetota</taxon>
        <taxon>Actinomycetes</taxon>
        <taxon>Mycobacteriales</taxon>
        <taxon>Mycobacteriaceae</taxon>
        <taxon>Mycobacteroides</taxon>
    </lineage>
</organism>
<comment type="caution">
    <text evidence="1">The sequence shown here is derived from an EMBL/GenBank/DDBJ whole genome shotgun (WGS) entry which is preliminary data.</text>
</comment>
<evidence type="ECO:0000313" key="2">
    <source>
        <dbReference type="Proteomes" id="UP000180043"/>
    </source>
</evidence>
<sequence length="383" mass="41258">MEFYDLGQRLYSASIGRPVLRVASALFTLTASAVFVQTSVDEDIISAQIATGSASPVEASGADILDALAGAGAHFRSGSMAQLVVADYASLRALVQVARQHPMHEAAAVTGWWGDRTGYPGTSAVIDLMTHSRQRYITGAAPDSERCQQHWRDSFALPAGTEGMLQWATRLSCGDRMPVLTPIWDDDQRSFAVAAKNFGAGRDWSGSDSAPDAAVRLRQRCDTADAWQAALLSDRLWRHRATHTGHVCGGEVIDTGRTGFSIACERMDSRLKAGTAVCGWSGGVDSYDRATTFHGEIAEADASGGALTLTVRGVRAEQRPAVGLWVTVMPAMPDDRRVRSGQYKYGQKQFSPESWLASGRKPGLTRRDVPLDVLIAAAEREAE</sequence>
<name>A0A1S1LLD8_MYCCH</name>
<protein>
    <submittedName>
        <fullName evidence="1">Uncharacterized protein</fullName>
    </submittedName>
</protein>
<gene>
    <name evidence="1" type="ORF">BKG82_27805</name>
</gene>